<keyword evidence="3" id="KW-1185">Reference proteome</keyword>
<sequence>MTQPTHTHRDHGGKYAEIAQYQGAGALEGQWLVVYEDLDKGVQSATTQDDWRQQWRPLERDDCPLCLGAGTDPIKGDKSKPCGHCYGLGKVRADGKPLSDLWGVADIATGIIQRQRVELEQLRAIADYPGVRELVERERQQRIDASITLQEQEWRGGKGHSHGGQRYTGD</sequence>
<dbReference type="RefSeq" id="WP_227390634.1">
    <property type="nucleotide sequence ID" value="NZ_JBHSCJ010000002.1"/>
</dbReference>
<accession>A0ABS8DUF5</accession>
<proteinExistence type="predicted"/>
<comment type="caution">
    <text evidence="2">The sequence shown here is derived from an EMBL/GenBank/DDBJ whole genome shotgun (WGS) entry which is preliminary data.</text>
</comment>
<name>A0ABS8DUF5_9GAMM</name>
<dbReference type="EMBL" id="WHVL01000005">
    <property type="protein sequence ID" value="MCB8889968.1"/>
    <property type="molecule type" value="Genomic_DNA"/>
</dbReference>
<dbReference type="Proteomes" id="UP001319882">
    <property type="component" value="Unassembled WGS sequence"/>
</dbReference>
<evidence type="ECO:0000256" key="1">
    <source>
        <dbReference type="SAM" id="MobiDB-lite"/>
    </source>
</evidence>
<organism evidence="2 3">
    <name type="scientific">Vreelandella malpeensis</name>
    <dbReference type="NCBI Taxonomy" id="1172368"/>
    <lineage>
        <taxon>Bacteria</taxon>
        <taxon>Pseudomonadati</taxon>
        <taxon>Pseudomonadota</taxon>
        <taxon>Gammaproteobacteria</taxon>
        <taxon>Oceanospirillales</taxon>
        <taxon>Halomonadaceae</taxon>
        <taxon>Vreelandella</taxon>
    </lineage>
</organism>
<feature type="region of interest" description="Disordered" evidence="1">
    <location>
        <begin position="148"/>
        <end position="170"/>
    </location>
</feature>
<protein>
    <submittedName>
        <fullName evidence="2">Uncharacterized protein</fullName>
    </submittedName>
</protein>
<evidence type="ECO:0000313" key="3">
    <source>
        <dbReference type="Proteomes" id="UP001319882"/>
    </source>
</evidence>
<reference evidence="2 3" key="1">
    <citation type="journal article" date="2021" name="Sci. Rep.">
        <title>Genome analysis of a halophilic bacterium Halomonas malpeensis YU-PRIM-29(T) reveals its exopolysaccharide and pigment producing capabilities.</title>
        <authorList>
            <person name="Athmika"/>
            <person name="Ghate S.D."/>
            <person name="Arun A.B."/>
            <person name="Rao S.S."/>
            <person name="Kumar S.T.A."/>
            <person name="Kandiyil M.K."/>
            <person name="Saptami K."/>
            <person name="Rekha P.D."/>
        </authorList>
    </citation>
    <scope>NUCLEOTIDE SEQUENCE [LARGE SCALE GENOMIC DNA]</scope>
    <source>
        <strain evidence="3">prim 29</strain>
    </source>
</reference>
<gene>
    <name evidence="2" type="ORF">GEV37_12675</name>
</gene>
<evidence type="ECO:0000313" key="2">
    <source>
        <dbReference type="EMBL" id="MCB8889968.1"/>
    </source>
</evidence>